<dbReference type="OrthoDB" id="1724596at2759"/>
<dbReference type="Proteomes" id="UP000245207">
    <property type="component" value="Unassembled WGS sequence"/>
</dbReference>
<dbReference type="GO" id="GO:0000488">
    <property type="term" value="P:maturation of LSU-rRNA from tetracistronic rRNA transcript (SSU-rRNA, LSU-rRNA, 4.5S-rRNA, 5S-rRNA)"/>
    <property type="evidence" value="ECO:0007669"/>
    <property type="project" value="TreeGrafter"/>
</dbReference>
<dbReference type="InterPro" id="IPR050343">
    <property type="entry name" value="RsuA_PseudoU_synthase"/>
</dbReference>
<dbReference type="GO" id="GO:0032544">
    <property type="term" value="P:plastid translation"/>
    <property type="evidence" value="ECO:0007669"/>
    <property type="project" value="TreeGrafter"/>
</dbReference>
<dbReference type="PANTHER" id="PTHR47683">
    <property type="entry name" value="PSEUDOURIDINE SYNTHASE FAMILY PROTEIN-RELATED"/>
    <property type="match status" value="1"/>
</dbReference>
<dbReference type="PANTHER" id="PTHR47683:SF2">
    <property type="entry name" value="RNA-BINDING S4 DOMAIN-CONTAINING PROTEIN"/>
    <property type="match status" value="1"/>
</dbReference>
<dbReference type="GO" id="GO:0003723">
    <property type="term" value="F:RNA binding"/>
    <property type="evidence" value="ECO:0007669"/>
    <property type="project" value="InterPro"/>
</dbReference>
<protein>
    <submittedName>
        <fullName evidence="1">Pseudouridine synthase, RluC/RluD</fullName>
    </submittedName>
</protein>
<dbReference type="GO" id="GO:0000489">
    <property type="term" value="P:maturation of SSU-rRNA from tetracistronic rRNA transcript (SSU-rRNA, LSU-rRNA, 4.5S-rRNA, 5S-rRNA)"/>
    <property type="evidence" value="ECO:0007669"/>
    <property type="project" value="TreeGrafter"/>
</dbReference>
<keyword evidence="2" id="KW-1185">Reference proteome</keyword>
<dbReference type="GO" id="GO:0009982">
    <property type="term" value="F:pseudouridine synthase activity"/>
    <property type="evidence" value="ECO:0007669"/>
    <property type="project" value="InterPro"/>
</dbReference>
<proteinExistence type="predicted"/>
<dbReference type="SUPFAM" id="SSF55120">
    <property type="entry name" value="Pseudouridine synthase"/>
    <property type="match status" value="1"/>
</dbReference>
<name>A0A2U1KNY5_ARTAN</name>
<gene>
    <name evidence="1" type="ORF">CTI12_AA582680</name>
</gene>
<sequence>MMCNLFCGSRYIATIDGAVNKQHLIAISEETVVDGIRCIPDVVELLPQQPDKSRPRLRIVVHEGRNHKVRELVKSAGLQIYSLIWIRIGAFRHPPDLLFGKHIELKPPQLKALWWDEK</sequence>
<dbReference type="Gene3D" id="3.30.2350.10">
    <property type="entry name" value="Pseudouridine synthase"/>
    <property type="match status" value="1"/>
</dbReference>
<dbReference type="STRING" id="35608.A0A2U1KNY5"/>
<dbReference type="AlphaFoldDB" id="A0A2U1KNY5"/>
<dbReference type="FunFam" id="3.30.70.1560:FF:000004">
    <property type="entry name" value="Ribosomal large subunit pseudouridine synthase B"/>
    <property type="match status" value="1"/>
</dbReference>
<evidence type="ECO:0000313" key="1">
    <source>
        <dbReference type="EMBL" id="PWA38383.1"/>
    </source>
</evidence>
<dbReference type="InterPro" id="IPR020103">
    <property type="entry name" value="PsdUridine_synth_cat_dom_sf"/>
</dbReference>
<dbReference type="EMBL" id="PKPP01015699">
    <property type="protein sequence ID" value="PWA38383.1"/>
    <property type="molecule type" value="Genomic_DNA"/>
</dbReference>
<comment type="caution">
    <text evidence="1">The sequence shown here is derived from an EMBL/GenBank/DDBJ whole genome shotgun (WGS) entry which is preliminary data.</text>
</comment>
<organism evidence="1 2">
    <name type="scientific">Artemisia annua</name>
    <name type="common">Sweet wormwood</name>
    <dbReference type="NCBI Taxonomy" id="35608"/>
    <lineage>
        <taxon>Eukaryota</taxon>
        <taxon>Viridiplantae</taxon>
        <taxon>Streptophyta</taxon>
        <taxon>Embryophyta</taxon>
        <taxon>Tracheophyta</taxon>
        <taxon>Spermatophyta</taxon>
        <taxon>Magnoliopsida</taxon>
        <taxon>eudicotyledons</taxon>
        <taxon>Gunneridae</taxon>
        <taxon>Pentapetalae</taxon>
        <taxon>asterids</taxon>
        <taxon>campanulids</taxon>
        <taxon>Asterales</taxon>
        <taxon>Asteraceae</taxon>
        <taxon>Asteroideae</taxon>
        <taxon>Anthemideae</taxon>
        <taxon>Artemisiinae</taxon>
        <taxon>Artemisia</taxon>
    </lineage>
</organism>
<accession>A0A2U1KNY5</accession>
<dbReference type="GO" id="GO:0009507">
    <property type="term" value="C:chloroplast"/>
    <property type="evidence" value="ECO:0007669"/>
    <property type="project" value="TreeGrafter"/>
</dbReference>
<evidence type="ECO:0000313" key="2">
    <source>
        <dbReference type="Proteomes" id="UP000245207"/>
    </source>
</evidence>
<dbReference type="GO" id="GO:0001522">
    <property type="term" value="P:pseudouridine synthesis"/>
    <property type="evidence" value="ECO:0007669"/>
    <property type="project" value="InterPro"/>
</dbReference>
<reference evidence="1 2" key="1">
    <citation type="journal article" date="2018" name="Mol. Plant">
        <title>The genome of Artemisia annua provides insight into the evolution of Asteraceae family and artemisinin biosynthesis.</title>
        <authorList>
            <person name="Shen Q."/>
            <person name="Zhang L."/>
            <person name="Liao Z."/>
            <person name="Wang S."/>
            <person name="Yan T."/>
            <person name="Shi P."/>
            <person name="Liu M."/>
            <person name="Fu X."/>
            <person name="Pan Q."/>
            <person name="Wang Y."/>
            <person name="Lv Z."/>
            <person name="Lu X."/>
            <person name="Zhang F."/>
            <person name="Jiang W."/>
            <person name="Ma Y."/>
            <person name="Chen M."/>
            <person name="Hao X."/>
            <person name="Li L."/>
            <person name="Tang Y."/>
            <person name="Lv G."/>
            <person name="Zhou Y."/>
            <person name="Sun X."/>
            <person name="Brodelius P.E."/>
            <person name="Rose J.K.C."/>
            <person name="Tang K."/>
        </authorList>
    </citation>
    <scope>NUCLEOTIDE SEQUENCE [LARGE SCALE GENOMIC DNA]</scope>
    <source>
        <strain evidence="2">cv. Huhao1</strain>
        <tissue evidence="1">Leaf</tissue>
    </source>
</reference>